<evidence type="ECO:0000259" key="6">
    <source>
        <dbReference type="Pfam" id="PF04542"/>
    </source>
</evidence>
<dbReference type="InterPro" id="IPR039425">
    <property type="entry name" value="RNA_pol_sigma-70-like"/>
</dbReference>
<dbReference type="InterPro" id="IPR014284">
    <property type="entry name" value="RNA_pol_sigma-70_dom"/>
</dbReference>
<sequence length="173" mass="20893">MKNKMSIEQLYREHYQDIMYYLYRRTHDAETAKDLAQDTFMKAFNGLESFKGHSSIRTWLYAIAHHTFINWYRRDRKYQFSDISQNEGLQQTTYELPEQYISRTDTHEALTRQILRLKSDQQTVLILREFQELSYEEIADILGWSLSKVKSTLYRARLQLKQHLAEKRKDGQI</sequence>
<evidence type="ECO:0000256" key="3">
    <source>
        <dbReference type="ARBA" id="ARBA00023082"/>
    </source>
</evidence>
<comment type="caution">
    <text evidence="8">The sequence shown here is derived from an EMBL/GenBank/DDBJ whole genome shotgun (WGS) entry which is preliminary data.</text>
</comment>
<keyword evidence="5" id="KW-0804">Transcription</keyword>
<evidence type="ECO:0000256" key="1">
    <source>
        <dbReference type="ARBA" id="ARBA00010641"/>
    </source>
</evidence>
<evidence type="ECO:0000256" key="5">
    <source>
        <dbReference type="ARBA" id="ARBA00023163"/>
    </source>
</evidence>
<dbReference type="Pfam" id="PF08281">
    <property type="entry name" value="Sigma70_r4_2"/>
    <property type="match status" value="1"/>
</dbReference>
<dbReference type="InterPro" id="IPR013249">
    <property type="entry name" value="RNA_pol_sigma70_r4_t2"/>
</dbReference>
<dbReference type="CDD" id="cd06171">
    <property type="entry name" value="Sigma70_r4"/>
    <property type="match status" value="1"/>
</dbReference>
<dbReference type="InterPro" id="IPR014296">
    <property type="entry name" value="RNA_pol_sigma-M_bacilli"/>
</dbReference>
<accession>A0A150F9P1</accession>
<feature type="domain" description="RNA polymerase sigma factor 70 region 4 type 2" evidence="7">
    <location>
        <begin position="108"/>
        <end position="160"/>
    </location>
</feature>
<proteinExistence type="inferred from homology"/>
<evidence type="ECO:0000313" key="8">
    <source>
        <dbReference type="EMBL" id="KXZ22031.1"/>
    </source>
</evidence>
<feature type="domain" description="RNA polymerase sigma-70 region 2" evidence="6">
    <location>
        <begin position="10"/>
        <end position="77"/>
    </location>
</feature>
<dbReference type="GO" id="GO:0003677">
    <property type="term" value="F:DNA binding"/>
    <property type="evidence" value="ECO:0007669"/>
    <property type="project" value="UniProtKB-KW"/>
</dbReference>
<dbReference type="Proteomes" id="UP000075430">
    <property type="component" value="Unassembled WGS sequence"/>
</dbReference>
<evidence type="ECO:0000313" key="9">
    <source>
        <dbReference type="Proteomes" id="UP000075430"/>
    </source>
</evidence>
<reference evidence="9" key="1">
    <citation type="submission" date="2016-02" db="EMBL/GenBank/DDBJ databases">
        <authorList>
            <person name="Dunlap C."/>
        </authorList>
    </citation>
    <scope>NUCLEOTIDE SEQUENCE [LARGE SCALE GENOMIC DNA]</scope>
    <source>
        <strain evidence="9">NRRL B-41092</strain>
    </source>
</reference>
<dbReference type="RefSeq" id="WP_061520388.1">
    <property type="nucleotide sequence ID" value="NZ_JARLZY010000019.1"/>
</dbReference>
<gene>
    <name evidence="8" type="ORF">AXI58_08505</name>
</gene>
<dbReference type="InterPro" id="IPR013325">
    <property type="entry name" value="RNA_pol_sigma_r2"/>
</dbReference>
<dbReference type="AlphaFoldDB" id="A0A150F9P1"/>
<dbReference type="OrthoDB" id="9795666at2"/>
<dbReference type="EMBL" id="LSBA01000005">
    <property type="protein sequence ID" value="KXZ22031.1"/>
    <property type="molecule type" value="Genomic_DNA"/>
</dbReference>
<evidence type="ECO:0000256" key="4">
    <source>
        <dbReference type="ARBA" id="ARBA00023125"/>
    </source>
</evidence>
<dbReference type="NCBIfam" id="TIGR02937">
    <property type="entry name" value="sigma70-ECF"/>
    <property type="match status" value="1"/>
</dbReference>
<evidence type="ECO:0000256" key="2">
    <source>
        <dbReference type="ARBA" id="ARBA00023015"/>
    </source>
</evidence>
<dbReference type="InterPro" id="IPR036388">
    <property type="entry name" value="WH-like_DNA-bd_sf"/>
</dbReference>
<keyword evidence="9" id="KW-1185">Reference proteome</keyword>
<evidence type="ECO:0000259" key="7">
    <source>
        <dbReference type="Pfam" id="PF08281"/>
    </source>
</evidence>
<keyword evidence="4" id="KW-0238">DNA-binding</keyword>
<keyword evidence="3" id="KW-0731">Sigma factor</keyword>
<dbReference type="GO" id="GO:0016987">
    <property type="term" value="F:sigma factor activity"/>
    <property type="evidence" value="ECO:0007669"/>
    <property type="project" value="UniProtKB-KW"/>
</dbReference>
<dbReference type="SUPFAM" id="SSF88946">
    <property type="entry name" value="Sigma2 domain of RNA polymerase sigma factors"/>
    <property type="match status" value="1"/>
</dbReference>
<dbReference type="InterPro" id="IPR007627">
    <property type="entry name" value="RNA_pol_sigma70_r2"/>
</dbReference>
<dbReference type="NCBIfam" id="TIGR02950">
    <property type="entry name" value="SigM_subfam"/>
    <property type="match status" value="1"/>
</dbReference>
<dbReference type="STRING" id="1793963.AXI58_08505"/>
<keyword evidence="2" id="KW-0805">Transcription regulation</keyword>
<dbReference type="SUPFAM" id="SSF88659">
    <property type="entry name" value="Sigma3 and sigma4 domains of RNA polymerase sigma factors"/>
    <property type="match status" value="1"/>
</dbReference>
<organism evidence="8 9">
    <name type="scientific">Bacillus nakamurai</name>
    <dbReference type="NCBI Taxonomy" id="1793963"/>
    <lineage>
        <taxon>Bacteria</taxon>
        <taxon>Bacillati</taxon>
        <taxon>Bacillota</taxon>
        <taxon>Bacilli</taxon>
        <taxon>Bacillales</taxon>
        <taxon>Bacillaceae</taxon>
        <taxon>Bacillus</taxon>
    </lineage>
</organism>
<dbReference type="PANTHER" id="PTHR43133">
    <property type="entry name" value="RNA POLYMERASE ECF-TYPE SIGMA FACTO"/>
    <property type="match status" value="1"/>
</dbReference>
<name>A0A150F9P1_9BACI</name>
<comment type="similarity">
    <text evidence="1">Belongs to the sigma-70 factor family. ECF subfamily.</text>
</comment>
<protein>
    <submittedName>
        <fullName evidence="8">RNA polymerase subunit sigma-70</fullName>
    </submittedName>
</protein>
<dbReference type="Pfam" id="PF04542">
    <property type="entry name" value="Sigma70_r2"/>
    <property type="match status" value="1"/>
</dbReference>
<dbReference type="GO" id="GO:0006352">
    <property type="term" value="P:DNA-templated transcription initiation"/>
    <property type="evidence" value="ECO:0007669"/>
    <property type="project" value="InterPro"/>
</dbReference>
<dbReference type="PANTHER" id="PTHR43133:SF52">
    <property type="entry name" value="ECF RNA POLYMERASE SIGMA FACTOR SIGL"/>
    <property type="match status" value="1"/>
</dbReference>
<dbReference type="InterPro" id="IPR013324">
    <property type="entry name" value="RNA_pol_sigma_r3/r4-like"/>
</dbReference>
<dbReference type="Gene3D" id="1.10.1740.10">
    <property type="match status" value="1"/>
</dbReference>
<dbReference type="Gene3D" id="1.10.10.10">
    <property type="entry name" value="Winged helix-like DNA-binding domain superfamily/Winged helix DNA-binding domain"/>
    <property type="match status" value="1"/>
</dbReference>